<evidence type="ECO:0000256" key="6">
    <source>
        <dbReference type="SAM" id="Phobius"/>
    </source>
</evidence>
<feature type="transmembrane region" description="Helical" evidence="6">
    <location>
        <begin position="150"/>
        <end position="175"/>
    </location>
</feature>
<feature type="transmembrane region" description="Helical" evidence="6">
    <location>
        <begin position="224"/>
        <end position="248"/>
    </location>
</feature>
<dbReference type="Pfam" id="PF13520">
    <property type="entry name" value="AA_permease_2"/>
    <property type="match status" value="1"/>
</dbReference>
<dbReference type="PANTHER" id="PTHR42770:SF7">
    <property type="entry name" value="MEMBRANE PROTEIN"/>
    <property type="match status" value="1"/>
</dbReference>
<evidence type="ECO:0000313" key="7">
    <source>
        <dbReference type="EMBL" id="MFD1187313.1"/>
    </source>
</evidence>
<keyword evidence="8" id="KW-1185">Reference proteome</keyword>
<feature type="transmembrane region" description="Helical" evidence="6">
    <location>
        <begin position="21"/>
        <end position="39"/>
    </location>
</feature>
<organism evidence="7 8">
    <name type="scientific">Pontibacter rugosus</name>
    <dbReference type="NCBI Taxonomy" id="1745966"/>
    <lineage>
        <taxon>Bacteria</taxon>
        <taxon>Pseudomonadati</taxon>
        <taxon>Bacteroidota</taxon>
        <taxon>Cytophagia</taxon>
        <taxon>Cytophagales</taxon>
        <taxon>Hymenobacteraceae</taxon>
        <taxon>Pontibacter</taxon>
    </lineage>
</organism>
<feature type="transmembrane region" description="Helical" evidence="6">
    <location>
        <begin position="91"/>
        <end position="116"/>
    </location>
</feature>
<accession>A0ABW3SRW5</accession>
<comment type="subcellular location">
    <subcellularLocation>
        <location evidence="1">Cell membrane</location>
        <topology evidence="1">Multi-pass membrane protein</topology>
    </subcellularLocation>
</comment>
<comment type="caution">
    <text evidence="7">The sequence shown here is derived from an EMBL/GenBank/DDBJ whole genome shotgun (WGS) entry which is preliminary data.</text>
</comment>
<keyword evidence="5 6" id="KW-0472">Membrane</keyword>
<keyword evidence="2" id="KW-1003">Cell membrane</keyword>
<feature type="transmembrane region" description="Helical" evidence="6">
    <location>
        <begin position="319"/>
        <end position="337"/>
    </location>
</feature>
<dbReference type="Proteomes" id="UP001597094">
    <property type="component" value="Unassembled WGS sequence"/>
</dbReference>
<feature type="transmembrane region" description="Helical" evidence="6">
    <location>
        <begin position="122"/>
        <end position="143"/>
    </location>
</feature>
<dbReference type="EMBL" id="JBHTLD010000131">
    <property type="protein sequence ID" value="MFD1187313.1"/>
    <property type="molecule type" value="Genomic_DNA"/>
</dbReference>
<keyword evidence="4 6" id="KW-1133">Transmembrane helix</keyword>
<gene>
    <name evidence="7" type="ORF">ACFQ2O_13935</name>
</gene>
<evidence type="ECO:0000256" key="4">
    <source>
        <dbReference type="ARBA" id="ARBA00022989"/>
    </source>
</evidence>
<sequence>MSDTNKEELLRTLTLKDAVGVGLGAIIGAGIFVVTGIAAGVSGPAFLIGLIAAGTIAAFNGLSSAQLAAVHPHSGGTYEYGYRLLNPAFGFSAGWMFLISKLSAAGVVAIGFGSYFYQLIPVASPTVISIAAVIFLTAANYYGIKKAGMLNLLIVAITLLSLLYLVFNGIAAVRLDNFTPFAPFGIAGIAEAAALLFFAFTGYARIATLAEEVSEPKKTIPKAIVITIITAIVLYLMVSFVAIGVIGAETMANSKSPLQEVAEALTTPAIRLIVTIGASTAMLGVLLSQILGISRMMLAMGRRNDLPPIFQSIHSSYRVPHFGIIITGVIILLLTLVGTFEFILRAATFTILLYYSITNIAALKQPKEEQIYGRVIPICGLAGCLIMCVSLPFNVIISGIGLLLSGFIIRFWFHKIYGRQE</sequence>
<evidence type="ECO:0000256" key="1">
    <source>
        <dbReference type="ARBA" id="ARBA00004651"/>
    </source>
</evidence>
<feature type="transmembrane region" description="Helical" evidence="6">
    <location>
        <begin position="268"/>
        <end position="298"/>
    </location>
</feature>
<evidence type="ECO:0000256" key="5">
    <source>
        <dbReference type="ARBA" id="ARBA00023136"/>
    </source>
</evidence>
<feature type="transmembrane region" description="Helical" evidence="6">
    <location>
        <begin position="395"/>
        <end position="413"/>
    </location>
</feature>
<evidence type="ECO:0000256" key="2">
    <source>
        <dbReference type="ARBA" id="ARBA00022475"/>
    </source>
</evidence>
<protein>
    <submittedName>
        <fullName evidence="7">APC family permease</fullName>
    </submittedName>
</protein>
<dbReference type="InterPro" id="IPR002293">
    <property type="entry name" value="AA/rel_permease1"/>
</dbReference>
<name>A0ABW3SRW5_9BACT</name>
<dbReference type="InterPro" id="IPR050367">
    <property type="entry name" value="APC_superfamily"/>
</dbReference>
<dbReference type="PIRSF" id="PIRSF006060">
    <property type="entry name" value="AA_transporter"/>
    <property type="match status" value="1"/>
</dbReference>
<feature type="transmembrane region" description="Helical" evidence="6">
    <location>
        <begin position="45"/>
        <end position="70"/>
    </location>
</feature>
<evidence type="ECO:0000313" key="8">
    <source>
        <dbReference type="Proteomes" id="UP001597094"/>
    </source>
</evidence>
<proteinExistence type="predicted"/>
<feature type="transmembrane region" description="Helical" evidence="6">
    <location>
        <begin position="181"/>
        <end position="203"/>
    </location>
</feature>
<keyword evidence="3 6" id="KW-0812">Transmembrane</keyword>
<dbReference type="RefSeq" id="WP_377528644.1">
    <property type="nucleotide sequence ID" value="NZ_JBHTLD010000131.1"/>
</dbReference>
<dbReference type="Gene3D" id="1.20.1740.10">
    <property type="entry name" value="Amino acid/polyamine transporter I"/>
    <property type="match status" value="1"/>
</dbReference>
<evidence type="ECO:0000256" key="3">
    <source>
        <dbReference type="ARBA" id="ARBA00022692"/>
    </source>
</evidence>
<dbReference type="PANTHER" id="PTHR42770">
    <property type="entry name" value="AMINO ACID TRANSPORTER-RELATED"/>
    <property type="match status" value="1"/>
</dbReference>
<reference evidence="8" key="1">
    <citation type="journal article" date="2019" name="Int. J. Syst. Evol. Microbiol.">
        <title>The Global Catalogue of Microorganisms (GCM) 10K type strain sequencing project: providing services to taxonomists for standard genome sequencing and annotation.</title>
        <authorList>
            <consortium name="The Broad Institute Genomics Platform"/>
            <consortium name="The Broad Institute Genome Sequencing Center for Infectious Disease"/>
            <person name="Wu L."/>
            <person name="Ma J."/>
        </authorList>
    </citation>
    <scope>NUCLEOTIDE SEQUENCE [LARGE SCALE GENOMIC DNA]</scope>
    <source>
        <strain evidence="8">JCM 31319</strain>
    </source>
</reference>